<feature type="region of interest" description="Disordered" evidence="1">
    <location>
        <begin position="318"/>
        <end position="340"/>
    </location>
</feature>
<dbReference type="PROSITE" id="PS50994">
    <property type="entry name" value="INTEGRASE"/>
    <property type="match status" value="1"/>
</dbReference>
<dbReference type="CDD" id="cd00303">
    <property type="entry name" value="retropepsin_like"/>
    <property type="match status" value="1"/>
</dbReference>
<dbReference type="SUPFAM" id="SSF53098">
    <property type="entry name" value="Ribonuclease H-like"/>
    <property type="match status" value="1"/>
</dbReference>
<evidence type="ECO:0000256" key="1">
    <source>
        <dbReference type="SAM" id="MobiDB-lite"/>
    </source>
</evidence>
<evidence type="ECO:0000259" key="2">
    <source>
        <dbReference type="PROSITE" id="PS50994"/>
    </source>
</evidence>
<reference evidence="4" key="1">
    <citation type="journal article" date="2015" name="Proc. Natl. Acad. Sci. U.S.A.">
        <title>Genome sequence of the Asian Tiger mosquito, Aedes albopictus, reveals insights into its biology, genetics, and evolution.</title>
        <authorList>
            <person name="Chen X.G."/>
            <person name="Jiang X."/>
            <person name="Gu J."/>
            <person name="Xu M."/>
            <person name="Wu Y."/>
            <person name="Deng Y."/>
            <person name="Zhang C."/>
            <person name="Bonizzoni M."/>
            <person name="Dermauw W."/>
            <person name="Vontas J."/>
            <person name="Armbruster P."/>
            <person name="Huang X."/>
            <person name="Yang Y."/>
            <person name="Zhang H."/>
            <person name="He W."/>
            <person name="Peng H."/>
            <person name="Liu Y."/>
            <person name="Wu K."/>
            <person name="Chen J."/>
            <person name="Lirakis M."/>
            <person name="Topalis P."/>
            <person name="Van Leeuwen T."/>
            <person name="Hall A.B."/>
            <person name="Jiang X."/>
            <person name="Thorpe C."/>
            <person name="Mueller R.L."/>
            <person name="Sun C."/>
            <person name="Waterhouse R.M."/>
            <person name="Yan G."/>
            <person name="Tu Z.J."/>
            <person name="Fang X."/>
            <person name="James A.A."/>
        </authorList>
    </citation>
    <scope>NUCLEOTIDE SEQUENCE [LARGE SCALE GENOMIC DNA]</scope>
    <source>
        <strain evidence="4">Foshan</strain>
    </source>
</reference>
<name>A0ABM1Z978_AEDAL</name>
<dbReference type="InterPro" id="IPR041588">
    <property type="entry name" value="Integrase_H2C2"/>
</dbReference>
<protein>
    <recommendedName>
        <fullName evidence="2">Integrase catalytic domain-containing protein</fullName>
    </recommendedName>
</protein>
<dbReference type="InterPro" id="IPR005312">
    <property type="entry name" value="DUF1759"/>
</dbReference>
<dbReference type="InterPro" id="IPR040676">
    <property type="entry name" value="DUF5641"/>
</dbReference>
<accession>A0ABM1Z978</accession>
<dbReference type="Proteomes" id="UP000069940">
    <property type="component" value="Unassembled WGS sequence"/>
</dbReference>
<dbReference type="Pfam" id="PF03564">
    <property type="entry name" value="DUF1759"/>
    <property type="match status" value="1"/>
</dbReference>
<dbReference type="SUPFAM" id="SSF56672">
    <property type="entry name" value="DNA/RNA polymerases"/>
    <property type="match status" value="1"/>
</dbReference>
<keyword evidence="4" id="KW-1185">Reference proteome</keyword>
<dbReference type="InterPro" id="IPR021109">
    <property type="entry name" value="Peptidase_aspartic_dom_sf"/>
</dbReference>
<dbReference type="Gene3D" id="3.10.10.10">
    <property type="entry name" value="HIV Type 1 Reverse Transcriptase, subunit A, domain 1"/>
    <property type="match status" value="1"/>
</dbReference>
<organism evidence="3 4">
    <name type="scientific">Aedes albopictus</name>
    <name type="common">Asian tiger mosquito</name>
    <name type="synonym">Stegomyia albopicta</name>
    <dbReference type="NCBI Taxonomy" id="7160"/>
    <lineage>
        <taxon>Eukaryota</taxon>
        <taxon>Metazoa</taxon>
        <taxon>Ecdysozoa</taxon>
        <taxon>Arthropoda</taxon>
        <taxon>Hexapoda</taxon>
        <taxon>Insecta</taxon>
        <taxon>Pterygota</taxon>
        <taxon>Neoptera</taxon>
        <taxon>Endopterygota</taxon>
        <taxon>Diptera</taxon>
        <taxon>Nematocera</taxon>
        <taxon>Culicoidea</taxon>
        <taxon>Culicidae</taxon>
        <taxon>Culicinae</taxon>
        <taxon>Aedini</taxon>
        <taxon>Aedes</taxon>
        <taxon>Stegomyia</taxon>
    </lineage>
</organism>
<dbReference type="InterPro" id="IPR043128">
    <property type="entry name" value="Rev_trsase/Diguanyl_cyclase"/>
</dbReference>
<dbReference type="PANTHER" id="PTHR47331:SF1">
    <property type="entry name" value="GAG-LIKE PROTEIN"/>
    <property type="match status" value="1"/>
</dbReference>
<evidence type="ECO:0000313" key="3">
    <source>
        <dbReference type="EnsemblMetazoa" id="AALFPA23_016280.P23724"/>
    </source>
</evidence>
<dbReference type="EnsemblMetazoa" id="AALFPA23_016280.R23724">
    <property type="protein sequence ID" value="AALFPA23_016280.P23724"/>
    <property type="gene ID" value="AALFPA23_016280"/>
</dbReference>
<dbReference type="GeneID" id="134288699"/>
<dbReference type="InterPro" id="IPR008042">
    <property type="entry name" value="Retrotrans_Pao"/>
</dbReference>
<dbReference type="Pfam" id="PF05380">
    <property type="entry name" value="Peptidase_A17"/>
    <property type="match status" value="1"/>
</dbReference>
<dbReference type="InterPro" id="IPR043502">
    <property type="entry name" value="DNA/RNA_pol_sf"/>
</dbReference>
<feature type="compositionally biased region" description="Polar residues" evidence="1">
    <location>
        <begin position="464"/>
        <end position="480"/>
    </location>
</feature>
<feature type="compositionally biased region" description="Low complexity" evidence="1">
    <location>
        <begin position="436"/>
        <end position="463"/>
    </location>
</feature>
<feature type="domain" description="Integrase catalytic" evidence="2">
    <location>
        <begin position="1481"/>
        <end position="1673"/>
    </location>
</feature>
<dbReference type="RefSeq" id="XP_062710318.1">
    <property type="nucleotide sequence ID" value="XM_062854334.1"/>
</dbReference>
<dbReference type="Gene3D" id="3.30.420.10">
    <property type="entry name" value="Ribonuclease H-like superfamily/Ribonuclease H"/>
    <property type="match status" value="1"/>
</dbReference>
<sequence length="1800" mass="203296">MAPNLRRLAKGERFCRDSLRNLAHLVDSYQDDRDKDMLEGWKERLEEIFEDYKETRLQLEVSEDFQNTLKQELEAKALKQSQAGVEVELPSIEQVNRDARSTFESTYLRLKGFILSKIRANGDPPRQAAQVQAPVQQIRVKLPEIKLPNFDGTIKEWPSFRDSFQSLIASNPQLSDVDKFSYLLSSLTKEAKRVVEVIEVTSANYAVALDLLEKRYENKYLIVKSYVEALFSADPIKRECYESLNRLIDTFERNLKMLEKAGEQPENWSTLLVFMLSSRLDPATLRHWETHRKSTAVPIYTDLIDFLRSHSLVLQSIDTSKGRSSESSRSSTNRPPSQATKLNLAHSAVTAQKSCPFCKQVAHSPYQCEVFRKMTPTQRFEATKRNALCINCLSPSHIVKACTSGTCRVCQQRHHTMLHQKPAAPTNQIPQPTIKPSDSQPSSSSSTPNHRQQPSSSTKQSQPVEIQTQATAVPAPQTSHFSIPSTEVQHTVPATILLSTALVKVHTSSGSYLWARALLDSGSQLNFVSENLAQKLKLRRTKEFVPISGVGLSSISSKHTTSIRIQSHCADFEDTWKFHVLSKLTLELPNQAVDVSRSSWPSDIILADPTFDRPGSIDLILGVDIFYDLLRDGQIKNGSGEPVLQNTALGWVVSGKVQATVPVAVSNLAHISSTPTIEDQLARFWEIESCHTQSTHSVEETECEEFFVKTTERDSSGRFIVGLPTKPSLISRLGNSRDIADRRFFSLERRLNASPALKQAYSAFIHEYIQMGHMKPIEDPQPGPVPAYYLPHHCIVRPDSLTTKLRVVFDASCSTDSGISLNDALLVGPVVQDDLLTIVLRFRMPQFAIIADIEKMYRQILVRESDQPLQRIRWRDSPTQPLQTFQLTTVTYGTSSAPYLATKCLQKLSEDGSESHPAAAVVLGRDFYMDDMLTGTDSVEEGRELCQELMELTNSAGLPLRKWASNSSAIMEAVPSNLRDERTLFELDSSASPIKALGLQWNIVSDELQFNVPNYTTQFPITKQTVLSDIARLFDPLGLAGPVLVQAKLFLQDLWRDGCDWKDPLIDSRQRQWLELRDSFSQLSDLKIPRWVIATVGVVSLELHGFSDASERAYGACIYVRAVSSTGNIHVNLLTAKSKIAPKGKGKKGGIVSLPRLELCGALLLSHLFEKVESSLQLKSKNFFWTDSEITLYQITANPSRWKTFVANRCSEIQRITANGMWSHVPGSENPADIISRGMSPAQLSEFSVWWKGPDWLSQPSRFWPPLGRPTIKSFTSEELEERTVSLPVQVQTPNELFALYSSYSKLVRIVALLRRFAHNAIATNRTGRRTGFLTTTEIHEATVTLVKLAQTERFAQEQVDIARSKQVKPNSRLNTLFPIMVDGVLRVGGRLRHAPVSFDQRHPMILPDNHPLTELIMAHYHRKLLHAGPQLLTAVVRERFWPLRIRNLARRVVHACTRCFRCKPKVLEQLMGELPPERVQPAFPFVHTGVDYCGPFSCRPTRRATAVKCYVSVFVCLVTKAVHLECVADLTTNSFLAALRRFVARRGKPELIECDNALNFQGAKRELEELARLFRSQQHQDQITRSCAEDGITFKFIPPRSPNFGGLWEAAVKSMKNHLRRTMGNVILYQDEFWTLLVQIESCLNSRPLTQLTSDPNDLEVLTPGHFLVHRSLTAIPEPSLADIPSNRLDRYQHTQEYVRRIWSQWQSEYLSGLQPRTRWTQRRNNIQVGTLVLVKEENLPPLKWCIGRITRIYRGNDDCIRVVDVRTKDGEYRRGISKICVLPNQPDGGDAPEPQEGN</sequence>
<feature type="compositionally biased region" description="Low complexity" evidence="1">
    <location>
        <begin position="327"/>
        <end position="337"/>
    </location>
</feature>
<dbReference type="InterPro" id="IPR012337">
    <property type="entry name" value="RNaseH-like_sf"/>
</dbReference>
<dbReference type="Pfam" id="PF17921">
    <property type="entry name" value="Integrase_H2C2"/>
    <property type="match status" value="1"/>
</dbReference>
<dbReference type="Gene3D" id="2.40.70.10">
    <property type="entry name" value="Acid Proteases"/>
    <property type="match status" value="1"/>
</dbReference>
<dbReference type="PANTHER" id="PTHR47331">
    <property type="entry name" value="PHD-TYPE DOMAIN-CONTAINING PROTEIN"/>
    <property type="match status" value="1"/>
</dbReference>
<dbReference type="Gene3D" id="3.30.70.270">
    <property type="match status" value="1"/>
</dbReference>
<dbReference type="InterPro" id="IPR036397">
    <property type="entry name" value="RNaseH_sf"/>
</dbReference>
<dbReference type="InterPro" id="IPR001584">
    <property type="entry name" value="Integrase_cat-core"/>
</dbReference>
<evidence type="ECO:0000313" key="4">
    <source>
        <dbReference type="Proteomes" id="UP000069940"/>
    </source>
</evidence>
<proteinExistence type="predicted"/>
<feature type="region of interest" description="Disordered" evidence="1">
    <location>
        <begin position="417"/>
        <end position="480"/>
    </location>
</feature>
<reference evidence="3" key="2">
    <citation type="submission" date="2025-05" db="UniProtKB">
        <authorList>
            <consortium name="EnsemblMetazoa"/>
        </authorList>
    </citation>
    <scope>IDENTIFICATION</scope>
    <source>
        <strain evidence="3">Foshan</strain>
    </source>
</reference>
<dbReference type="Pfam" id="PF18701">
    <property type="entry name" value="DUF5641"/>
    <property type="match status" value="1"/>
</dbReference>
<dbReference type="CDD" id="cd01644">
    <property type="entry name" value="RT_pepA17"/>
    <property type="match status" value="1"/>
</dbReference>